<keyword evidence="4 9" id="KW-0378">Hydrolase</keyword>
<evidence type="ECO:0000259" key="8">
    <source>
        <dbReference type="Pfam" id="PF08340"/>
    </source>
</evidence>
<name>A0ABV9QJS0_9FIRM</name>
<evidence type="ECO:0000313" key="9">
    <source>
        <dbReference type="EMBL" id="MFC4804159.1"/>
    </source>
</evidence>
<comment type="cofactor">
    <cofactor evidence="1">
        <name>a divalent metal cation</name>
        <dbReference type="ChEBI" id="CHEBI:60240"/>
    </cofactor>
</comment>
<dbReference type="EMBL" id="JBHSHL010000013">
    <property type="protein sequence ID" value="MFC4804159.1"/>
    <property type="molecule type" value="Genomic_DNA"/>
</dbReference>
<evidence type="ECO:0000256" key="3">
    <source>
        <dbReference type="ARBA" id="ARBA00022759"/>
    </source>
</evidence>
<feature type="domain" description="Endoribonuclease YicC-like C-terminal" evidence="8">
    <location>
        <begin position="173"/>
        <end position="294"/>
    </location>
</feature>
<organism evidence="9 10">
    <name type="scientific">Filifactor villosus</name>
    <dbReference type="NCBI Taxonomy" id="29374"/>
    <lineage>
        <taxon>Bacteria</taxon>
        <taxon>Bacillati</taxon>
        <taxon>Bacillota</taxon>
        <taxon>Clostridia</taxon>
        <taxon>Peptostreptococcales</taxon>
        <taxon>Filifactoraceae</taxon>
        <taxon>Filifactor</taxon>
    </lineage>
</organism>
<feature type="domain" description="Endoribonuclease YicC-like N-terminal" evidence="7">
    <location>
        <begin position="2"/>
        <end position="156"/>
    </location>
</feature>
<protein>
    <submittedName>
        <fullName evidence="9">YicC/YloC family endoribonuclease</fullName>
        <ecNumber evidence="9">3.1.-.-</ecNumber>
    </submittedName>
</protein>
<dbReference type="PANTHER" id="PTHR30636:SF3">
    <property type="entry name" value="UPF0701 PROTEIN YICC"/>
    <property type="match status" value="1"/>
</dbReference>
<evidence type="ECO:0000256" key="4">
    <source>
        <dbReference type="ARBA" id="ARBA00022801"/>
    </source>
</evidence>
<proteinExistence type="inferred from homology"/>
<dbReference type="InterPro" id="IPR005229">
    <property type="entry name" value="YicC/YloC-like"/>
</dbReference>
<accession>A0ABV9QJS0</accession>
<feature type="coiled-coil region" evidence="6">
    <location>
        <begin position="163"/>
        <end position="190"/>
    </location>
</feature>
<sequence length="294" mass="34213">MIYSMTGYGRGVAQSEEYILTVEMKSVNNRYMDIFVRMPRTIVSLEEPLKAQIKKKLSRGKLDVFVGLEFKEGIRKNLVLNSKLLEEYRNIHEQINENYGLTSSLRAMDLMKFPDVISASDMELKEDTLALLTKQATEQALNAILDMRRTEGEHLKEDVCQRCELLQQHIAYIEENSQALEEEYRQHLREKLDTILEKSGYKADEQRIVQEAAILADKSCITEELVRFKSHINQLLHSFNTEEPVGRKLDFVLQEMNREVNTMGSKSDRLDIVDRVVILKSELEKIREQIQNIE</sequence>
<reference evidence="10" key="1">
    <citation type="journal article" date="2019" name="Int. J. Syst. Evol. Microbiol.">
        <title>The Global Catalogue of Microorganisms (GCM) 10K type strain sequencing project: providing services to taxonomists for standard genome sequencing and annotation.</title>
        <authorList>
            <consortium name="The Broad Institute Genomics Platform"/>
            <consortium name="The Broad Institute Genome Sequencing Center for Infectious Disease"/>
            <person name="Wu L."/>
            <person name="Ma J."/>
        </authorList>
    </citation>
    <scope>NUCLEOTIDE SEQUENCE [LARGE SCALE GENOMIC DNA]</scope>
    <source>
        <strain evidence="10">CCUG 46385</strain>
    </source>
</reference>
<evidence type="ECO:0000256" key="2">
    <source>
        <dbReference type="ARBA" id="ARBA00022722"/>
    </source>
</evidence>
<dbReference type="GO" id="GO:0016787">
    <property type="term" value="F:hydrolase activity"/>
    <property type="evidence" value="ECO:0007669"/>
    <property type="project" value="UniProtKB-KW"/>
</dbReference>
<dbReference type="Proteomes" id="UP001595916">
    <property type="component" value="Unassembled WGS sequence"/>
</dbReference>
<dbReference type="InterPro" id="IPR013551">
    <property type="entry name" value="YicC-like_C"/>
</dbReference>
<dbReference type="NCBIfam" id="TIGR00255">
    <property type="entry name" value="YicC/YloC family endoribonuclease"/>
    <property type="match status" value="1"/>
</dbReference>
<dbReference type="Pfam" id="PF03755">
    <property type="entry name" value="YicC-like_N"/>
    <property type="match status" value="1"/>
</dbReference>
<keyword evidence="2" id="KW-0540">Nuclease</keyword>
<dbReference type="EC" id="3.1.-.-" evidence="9"/>
<evidence type="ECO:0000256" key="5">
    <source>
        <dbReference type="ARBA" id="ARBA00035648"/>
    </source>
</evidence>
<evidence type="ECO:0000256" key="1">
    <source>
        <dbReference type="ARBA" id="ARBA00001968"/>
    </source>
</evidence>
<dbReference type="PANTHER" id="PTHR30636">
    <property type="entry name" value="UPF0701 PROTEIN YICC"/>
    <property type="match status" value="1"/>
</dbReference>
<evidence type="ECO:0000259" key="7">
    <source>
        <dbReference type="Pfam" id="PF03755"/>
    </source>
</evidence>
<evidence type="ECO:0000313" key="10">
    <source>
        <dbReference type="Proteomes" id="UP001595916"/>
    </source>
</evidence>
<dbReference type="Pfam" id="PF08340">
    <property type="entry name" value="YicC-like_C"/>
    <property type="match status" value="1"/>
</dbReference>
<comment type="similarity">
    <text evidence="5">Belongs to the YicC/YloC family.</text>
</comment>
<comment type="caution">
    <text evidence="9">The sequence shown here is derived from an EMBL/GenBank/DDBJ whole genome shotgun (WGS) entry which is preliminary data.</text>
</comment>
<keyword evidence="10" id="KW-1185">Reference proteome</keyword>
<keyword evidence="3" id="KW-0255">Endonuclease</keyword>
<evidence type="ECO:0000256" key="6">
    <source>
        <dbReference type="SAM" id="Coils"/>
    </source>
</evidence>
<gene>
    <name evidence="9" type="ORF">ACFO4R_03610</name>
</gene>
<dbReference type="InterPro" id="IPR013527">
    <property type="entry name" value="YicC-like_N"/>
</dbReference>
<keyword evidence="6" id="KW-0175">Coiled coil</keyword>
<dbReference type="RefSeq" id="WP_379787651.1">
    <property type="nucleotide sequence ID" value="NZ_JBHSHL010000013.1"/>
</dbReference>